<reference evidence="11" key="1">
    <citation type="journal article" date="2019" name="Int. J. Syst. Evol. Microbiol.">
        <title>The Global Catalogue of Microorganisms (GCM) 10K type strain sequencing project: providing services to taxonomists for standard genome sequencing and annotation.</title>
        <authorList>
            <consortium name="The Broad Institute Genomics Platform"/>
            <consortium name="The Broad Institute Genome Sequencing Center for Infectious Disease"/>
            <person name="Wu L."/>
            <person name="Ma J."/>
        </authorList>
    </citation>
    <scope>NUCLEOTIDE SEQUENCE [LARGE SCALE GENOMIC DNA]</scope>
    <source>
        <strain evidence="11">CECT 8570</strain>
    </source>
</reference>
<dbReference type="SUPFAM" id="SSF51161">
    <property type="entry name" value="Trimeric LpxA-like enzymes"/>
    <property type="match status" value="1"/>
</dbReference>
<dbReference type="Proteomes" id="UP001595840">
    <property type="component" value="Unassembled WGS sequence"/>
</dbReference>
<evidence type="ECO:0000256" key="3">
    <source>
        <dbReference type="ARBA" id="ARBA00022556"/>
    </source>
</evidence>
<comment type="subunit">
    <text evidence="8">Homotrimer.</text>
</comment>
<keyword evidence="11" id="KW-1185">Reference proteome</keyword>
<evidence type="ECO:0000256" key="8">
    <source>
        <dbReference type="HAMAP-Rule" id="MF_00387"/>
    </source>
</evidence>
<name>A0ABV8V0K4_9GAMM</name>
<dbReference type="Gene3D" id="1.20.1180.10">
    <property type="entry name" value="Udp N-acetylglucosamine O-acyltransferase, C-terminal domain"/>
    <property type="match status" value="1"/>
</dbReference>
<dbReference type="RefSeq" id="WP_290264552.1">
    <property type="nucleotide sequence ID" value="NZ_JAUFQG010000006.1"/>
</dbReference>
<accession>A0ABV8V0K4</accession>
<proteinExistence type="inferred from homology"/>
<organism evidence="10 11">
    <name type="scientific">Simiduia curdlanivorans</name>
    <dbReference type="NCBI Taxonomy" id="1492769"/>
    <lineage>
        <taxon>Bacteria</taxon>
        <taxon>Pseudomonadati</taxon>
        <taxon>Pseudomonadota</taxon>
        <taxon>Gammaproteobacteria</taxon>
        <taxon>Cellvibrionales</taxon>
        <taxon>Cellvibrionaceae</taxon>
        <taxon>Simiduia</taxon>
    </lineage>
</organism>
<evidence type="ECO:0000256" key="4">
    <source>
        <dbReference type="ARBA" id="ARBA00022679"/>
    </source>
</evidence>
<dbReference type="PROSITE" id="PS00101">
    <property type="entry name" value="HEXAPEP_TRANSFERASES"/>
    <property type="match status" value="2"/>
</dbReference>
<dbReference type="InterPro" id="IPR011004">
    <property type="entry name" value="Trimer_LpxA-like_sf"/>
</dbReference>
<comment type="pathway">
    <text evidence="8">Glycolipid biosynthesis; lipid IV(A) biosynthesis; lipid IV(A) from (3R)-3-hydroxytetradecanoyl-[acyl-carrier-protein] and UDP-N-acetyl-alpha-D-glucosamine: step 1/6.</text>
</comment>
<keyword evidence="1 8" id="KW-0963">Cytoplasm</keyword>
<dbReference type="GO" id="GO:0008780">
    <property type="term" value="F:acyl-[acyl-carrier-protein]-UDP-N-acetylglucosamine O-acyltransferase activity"/>
    <property type="evidence" value="ECO:0007669"/>
    <property type="project" value="UniProtKB-EC"/>
</dbReference>
<gene>
    <name evidence="8 10" type="primary">lpxA</name>
    <name evidence="10" type="ORF">ACFOX3_00480</name>
</gene>
<comment type="similarity">
    <text evidence="8">Belongs to the transferase hexapeptide repeat family. LpxA subfamily.</text>
</comment>
<keyword evidence="4 8" id="KW-0808">Transferase</keyword>
<keyword evidence="5 8" id="KW-0677">Repeat</keyword>
<comment type="catalytic activity">
    <reaction evidence="8">
        <text>a (3R)-hydroxyacyl-[ACP] + UDP-N-acetyl-alpha-D-glucosamine = a UDP-3-O-[(3R)-3-hydroxyacyl]-N-acetyl-alpha-D-glucosamine + holo-[ACP]</text>
        <dbReference type="Rhea" id="RHEA:67812"/>
        <dbReference type="Rhea" id="RHEA-COMP:9685"/>
        <dbReference type="Rhea" id="RHEA-COMP:9945"/>
        <dbReference type="ChEBI" id="CHEBI:57705"/>
        <dbReference type="ChEBI" id="CHEBI:64479"/>
        <dbReference type="ChEBI" id="CHEBI:78827"/>
        <dbReference type="ChEBI" id="CHEBI:173225"/>
        <dbReference type="EC" id="2.3.1.129"/>
    </reaction>
</comment>
<dbReference type="HAMAP" id="MF_00387">
    <property type="entry name" value="LpxA"/>
    <property type="match status" value="1"/>
</dbReference>
<evidence type="ECO:0000256" key="5">
    <source>
        <dbReference type="ARBA" id="ARBA00022737"/>
    </source>
</evidence>
<dbReference type="Gene3D" id="2.160.10.10">
    <property type="entry name" value="Hexapeptide repeat proteins"/>
    <property type="match status" value="1"/>
</dbReference>
<sequence>MIHPSAIIDPSANIAEGVSIGAYAVIGEQVEIGKGTRIGSHVVIHGPVTIGENNRIFQFASLGEEPQDLSYKGEPTRLVIGDRNIIREYVSFNRGTPKGGGVTTIGNDNLFMAYVHVGHDCAVGNKNVFANSASLAGHVELGDQCILGGFSLVHQFTRVGSHAFTSMAAAINRDVPPFVIVSGNYARSFGINKVGLKRKGYEPTEIDAIFKVYKLMVRKRLSAEQIAEELEPLRAFAGVNLLVDFIAQSTRGIVK</sequence>
<evidence type="ECO:0000256" key="7">
    <source>
        <dbReference type="ARBA" id="ARBA00023315"/>
    </source>
</evidence>
<dbReference type="EMBL" id="JBHSCX010000001">
    <property type="protein sequence ID" value="MFC4360750.1"/>
    <property type="molecule type" value="Genomic_DNA"/>
</dbReference>
<evidence type="ECO:0000256" key="1">
    <source>
        <dbReference type="ARBA" id="ARBA00022490"/>
    </source>
</evidence>
<dbReference type="PIRSF" id="PIRSF000456">
    <property type="entry name" value="UDP-GlcNAc_acltr"/>
    <property type="match status" value="1"/>
</dbReference>
<feature type="domain" description="UDP N-acetylglucosamine O-acyltransferase C-terminal" evidence="9">
    <location>
        <begin position="174"/>
        <end position="254"/>
    </location>
</feature>
<keyword evidence="3 8" id="KW-0441">Lipid A biosynthesis</keyword>
<protein>
    <recommendedName>
        <fullName evidence="8">Acyl-[acyl-carrier-protein]--UDP-N-acetylglucosamine O-acyltransferase</fullName>
        <shortName evidence="8">UDP-N-acetylglucosamine acyltransferase</shortName>
        <ecNumber evidence="8">2.3.1.129</ecNumber>
    </recommendedName>
</protein>
<dbReference type="NCBIfam" id="TIGR01852">
    <property type="entry name" value="lipid_A_lpxA"/>
    <property type="match status" value="1"/>
</dbReference>
<keyword evidence="7 8" id="KW-0012">Acyltransferase</keyword>
<dbReference type="Pfam" id="PF13720">
    <property type="entry name" value="Acetyltransf_11"/>
    <property type="match status" value="1"/>
</dbReference>
<dbReference type="PANTHER" id="PTHR43480">
    <property type="entry name" value="ACYL-[ACYL-CARRIER-PROTEIN]--UDP-N-ACETYLGLUCOSAMINE O-ACYLTRANSFERASE"/>
    <property type="match status" value="1"/>
</dbReference>
<evidence type="ECO:0000256" key="2">
    <source>
        <dbReference type="ARBA" id="ARBA00022516"/>
    </source>
</evidence>
<dbReference type="CDD" id="cd03351">
    <property type="entry name" value="LbH_UDP-GlcNAc_AT"/>
    <property type="match status" value="1"/>
</dbReference>
<dbReference type="InterPro" id="IPR018357">
    <property type="entry name" value="Hexapep_transf_CS"/>
</dbReference>
<comment type="caution">
    <text evidence="10">The sequence shown here is derived from an EMBL/GenBank/DDBJ whole genome shotgun (WGS) entry which is preliminary data.</text>
</comment>
<dbReference type="EC" id="2.3.1.129" evidence="8"/>
<dbReference type="NCBIfam" id="NF003657">
    <property type="entry name" value="PRK05289.1"/>
    <property type="match status" value="1"/>
</dbReference>
<dbReference type="InterPro" id="IPR010137">
    <property type="entry name" value="Lipid_A_LpxA"/>
</dbReference>
<dbReference type="PANTHER" id="PTHR43480:SF1">
    <property type="entry name" value="ACYL-[ACYL-CARRIER-PROTEIN]--UDP-N-ACETYLGLUCOSAMINE O-ACYLTRANSFERASE, MITOCHONDRIAL-RELATED"/>
    <property type="match status" value="1"/>
</dbReference>
<comment type="subcellular location">
    <subcellularLocation>
        <location evidence="8">Cytoplasm</location>
    </subcellularLocation>
</comment>
<keyword evidence="2 8" id="KW-0444">Lipid biosynthesis</keyword>
<keyword evidence="6 8" id="KW-0443">Lipid metabolism</keyword>
<evidence type="ECO:0000313" key="10">
    <source>
        <dbReference type="EMBL" id="MFC4360750.1"/>
    </source>
</evidence>
<dbReference type="InterPro" id="IPR029098">
    <property type="entry name" value="Acetyltransf_C"/>
</dbReference>
<evidence type="ECO:0000313" key="11">
    <source>
        <dbReference type="Proteomes" id="UP001595840"/>
    </source>
</evidence>
<evidence type="ECO:0000259" key="9">
    <source>
        <dbReference type="Pfam" id="PF13720"/>
    </source>
</evidence>
<evidence type="ECO:0000256" key="6">
    <source>
        <dbReference type="ARBA" id="ARBA00023098"/>
    </source>
</evidence>
<comment type="function">
    <text evidence="8">Involved in the biosynthesis of lipid A, a phosphorylated glycolipid that anchors the lipopolysaccharide to the outer membrane of the cell.</text>
</comment>
<dbReference type="InterPro" id="IPR037157">
    <property type="entry name" value="Acetyltransf_C_sf"/>
</dbReference>